<dbReference type="GO" id="GO:0016020">
    <property type="term" value="C:membrane"/>
    <property type="evidence" value="ECO:0007669"/>
    <property type="project" value="UniProtKB-SubCell"/>
</dbReference>
<keyword evidence="4 9" id="KW-1133">Transmembrane helix</keyword>
<dbReference type="GO" id="GO:0016717">
    <property type="term" value="F:oxidoreductase activity, acting on paired donors, with oxidation of a pair of donors resulting in the reduction of molecular oxygen to two molecules of water"/>
    <property type="evidence" value="ECO:0007669"/>
    <property type="project" value="TreeGrafter"/>
</dbReference>
<dbReference type="CDD" id="cd03506">
    <property type="entry name" value="Delta6-FADS-like"/>
    <property type="match status" value="1"/>
</dbReference>
<evidence type="ECO:0000256" key="5">
    <source>
        <dbReference type="ARBA" id="ARBA00023002"/>
    </source>
</evidence>
<reference evidence="11" key="1">
    <citation type="submission" date="2020-10" db="EMBL/GenBank/DDBJ databases">
        <title>Unveiling of a novel bifunctional photoreceptor, Dualchrome1, isolated from a cosmopolitan green alga.</title>
        <authorList>
            <person name="Suzuki S."/>
            <person name="Kawachi M."/>
        </authorList>
    </citation>
    <scope>NUCLEOTIDE SEQUENCE</scope>
    <source>
        <strain evidence="11">NIES 2893</strain>
    </source>
</reference>
<dbReference type="Gene3D" id="3.10.120.10">
    <property type="entry name" value="Cytochrome b5-like heme/steroid binding domain"/>
    <property type="match status" value="1"/>
</dbReference>
<proteinExistence type="inferred from homology"/>
<evidence type="ECO:0000256" key="1">
    <source>
        <dbReference type="ARBA" id="ARBA00004141"/>
    </source>
</evidence>
<dbReference type="OrthoDB" id="260519at2759"/>
<dbReference type="PANTHER" id="PTHR19353:SF88">
    <property type="entry name" value="DELTA(5) FATTY ACID DESATURASE FAT-4"/>
    <property type="match status" value="1"/>
</dbReference>
<dbReference type="InterPro" id="IPR012171">
    <property type="entry name" value="Fatty_acid_desaturase"/>
</dbReference>
<evidence type="ECO:0000256" key="8">
    <source>
        <dbReference type="SAM" id="MobiDB-lite"/>
    </source>
</evidence>
<evidence type="ECO:0000256" key="9">
    <source>
        <dbReference type="SAM" id="Phobius"/>
    </source>
</evidence>
<evidence type="ECO:0000313" key="11">
    <source>
        <dbReference type="EMBL" id="GHP11728.1"/>
    </source>
</evidence>
<dbReference type="InterPro" id="IPR036400">
    <property type="entry name" value="Cyt_B5-like_heme/steroid_sf"/>
</dbReference>
<gene>
    <name evidence="11" type="ORF">PPROV_001045600</name>
</gene>
<keyword evidence="12" id="KW-1185">Reference proteome</keyword>
<keyword evidence="7 9" id="KW-0472">Membrane</keyword>
<dbReference type="Pfam" id="PF00173">
    <property type="entry name" value="Cyt-b5"/>
    <property type="match status" value="1"/>
</dbReference>
<dbReference type="InterPro" id="IPR005804">
    <property type="entry name" value="FA_desaturase_dom"/>
</dbReference>
<dbReference type="PROSITE" id="PS50255">
    <property type="entry name" value="CYTOCHROME_B5_2"/>
    <property type="match status" value="1"/>
</dbReference>
<comment type="subcellular location">
    <subcellularLocation>
        <location evidence="1">Membrane</location>
        <topology evidence="1">Multi-pass membrane protein</topology>
    </subcellularLocation>
</comment>
<sequence length="467" mass="52761">MAAGRSRTAAPAPVDGSFSSSEDLPALEKKTNSKLPLVGMKEVEKHDSPTDAWIVVDHVAYDVTEFSKKHPGGRVILTWAGMDATEVFSVMHARSTYNILPAYAVGRVDDATYKVPAILSDFRDMHDAMRRDGLFQTSFAYYAYKNTTQLALLASSMALLFTSHGSYAKLFASACLLGLFWQQSGWLAHDYCHNQVHTNRRRNRIMGLLWGNVMQGFSVGWWKDKHNTHHASTNLLDDEFMPVDPDIDTLPMLAWSREQLEATVKVYPTMNRVLMRYQHYLVGPILLFARMSWSLMSLLQVVSMVKGTDPAFAKNVKATREEVVGMVLHYSWLVGAIAANCTFTQGLFYYVAAQCVGGFFLGYVFIQSHNGMSVHLDEDLKKDFFTNQMLTTRNIHSTAFNDWFTGGLNKQIEHHLFPNMPRHSLGKAGKYVKAMCDKHRIAYEDVGMIEASCKVVRRLHEIAQYVN</sequence>
<dbReference type="Proteomes" id="UP000660262">
    <property type="component" value="Unassembled WGS sequence"/>
</dbReference>
<evidence type="ECO:0000256" key="3">
    <source>
        <dbReference type="ARBA" id="ARBA00022692"/>
    </source>
</evidence>
<evidence type="ECO:0000313" key="12">
    <source>
        <dbReference type="Proteomes" id="UP000660262"/>
    </source>
</evidence>
<dbReference type="AlphaFoldDB" id="A0A830HXK5"/>
<keyword evidence="5" id="KW-0560">Oxidoreductase</keyword>
<feature type="transmembrane region" description="Helical" evidence="9">
    <location>
        <begin position="280"/>
        <end position="302"/>
    </location>
</feature>
<dbReference type="SUPFAM" id="SSF55856">
    <property type="entry name" value="Cytochrome b5-like heme/steroid binding domain"/>
    <property type="match status" value="1"/>
</dbReference>
<dbReference type="EMBL" id="BNJQ01000036">
    <property type="protein sequence ID" value="GHP11728.1"/>
    <property type="molecule type" value="Genomic_DNA"/>
</dbReference>
<feature type="domain" description="Cytochrome b5 heme-binding" evidence="10">
    <location>
        <begin position="35"/>
        <end position="109"/>
    </location>
</feature>
<dbReference type="PANTHER" id="PTHR19353">
    <property type="entry name" value="FATTY ACID DESATURASE 2"/>
    <property type="match status" value="1"/>
</dbReference>
<evidence type="ECO:0000256" key="6">
    <source>
        <dbReference type="ARBA" id="ARBA00023098"/>
    </source>
</evidence>
<name>A0A830HXK5_9CHLO</name>
<dbReference type="SMART" id="SM01117">
    <property type="entry name" value="Cyt-b5"/>
    <property type="match status" value="1"/>
</dbReference>
<dbReference type="GO" id="GO:0006629">
    <property type="term" value="P:lipid metabolic process"/>
    <property type="evidence" value="ECO:0007669"/>
    <property type="project" value="UniProtKB-KW"/>
</dbReference>
<feature type="region of interest" description="Disordered" evidence="8">
    <location>
        <begin position="1"/>
        <end position="27"/>
    </location>
</feature>
<protein>
    <recommendedName>
        <fullName evidence="10">Cytochrome b5 heme-binding domain-containing protein</fullName>
    </recommendedName>
</protein>
<keyword evidence="3 9" id="KW-0812">Transmembrane</keyword>
<dbReference type="PIRSF" id="PIRSF015921">
    <property type="entry name" value="FA_sphinglp_des"/>
    <property type="match status" value="1"/>
</dbReference>
<comment type="caution">
    <text evidence="11">The sequence shown here is derived from an EMBL/GenBank/DDBJ whole genome shotgun (WGS) entry which is preliminary data.</text>
</comment>
<evidence type="ECO:0000256" key="4">
    <source>
        <dbReference type="ARBA" id="ARBA00022989"/>
    </source>
</evidence>
<dbReference type="Pfam" id="PF00487">
    <property type="entry name" value="FA_desaturase"/>
    <property type="match status" value="1"/>
</dbReference>
<accession>A0A830HXK5</accession>
<evidence type="ECO:0000256" key="7">
    <source>
        <dbReference type="ARBA" id="ARBA00023136"/>
    </source>
</evidence>
<feature type="transmembrane region" description="Helical" evidence="9">
    <location>
        <begin position="347"/>
        <end position="366"/>
    </location>
</feature>
<organism evidence="11 12">
    <name type="scientific">Pycnococcus provasolii</name>
    <dbReference type="NCBI Taxonomy" id="41880"/>
    <lineage>
        <taxon>Eukaryota</taxon>
        <taxon>Viridiplantae</taxon>
        <taxon>Chlorophyta</taxon>
        <taxon>Pseudoscourfieldiophyceae</taxon>
        <taxon>Pseudoscourfieldiales</taxon>
        <taxon>Pycnococcaceae</taxon>
        <taxon>Pycnococcus</taxon>
    </lineage>
</organism>
<dbReference type="InterPro" id="IPR001199">
    <property type="entry name" value="Cyt_B5-like_heme/steroid-bd"/>
</dbReference>
<comment type="similarity">
    <text evidence="2">Belongs to the fatty acid desaturase type 1 family.</text>
</comment>
<evidence type="ECO:0000259" key="10">
    <source>
        <dbReference type="PROSITE" id="PS50255"/>
    </source>
</evidence>
<evidence type="ECO:0000256" key="2">
    <source>
        <dbReference type="ARBA" id="ARBA00009295"/>
    </source>
</evidence>
<keyword evidence="6" id="KW-0443">Lipid metabolism</keyword>